<dbReference type="GO" id="GO:0051793">
    <property type="term" value="P:medium-chain fatty acid catabolic process"/>
    <property type="evidence" value="ECO:0007669"/>
    <property type="project" value="TreeGrafter"/>
</dbReference>
<gene>
    <name evidence="2" type="ORF">VP01_3953g2</name>
</gene>
<dbReference type="SUPFAM" id="SSF53474">
    <property type="entry name" value="alpha/beta-Hydrolases"/>
    <property type="match status" value="1"/>
</dbReference>
<protein>
    <submittedName>
        <fullName evidence="2">Uncharacterized protein</fullName>
    </submittedName>
</protein>
<dbReference type="Proteomes" id="UP000037035">
    <property type="component" value="Unassembled WGS sequence"/>
</dbReference>
<accession>A0A0L6USC9</accession>
<dbReference type="InterPro" id="IPR050960">
    <property type="entry name" value="AB_hydrolase_4_sf"/>
</dbReference>
<dbReference type="EMBL" id="LAVV01009005">
    <property type="protein sequence ID" value="KNZ51441.1"/>
    <property type="molecule type" value="Genomic_DNA"/>
</dbReference>
<sequence length="178" mass="19744">MTKHLKVFKSRSSLIDLHALFANPAQSLYEFDSIVTRALGRFGSTEAYYKSQSSTLFVEGVRVPLLSINALDDPIVTPDAIPVESVLENPYLVVLISKHGGHLGWFEGFWKPRRMIHRPIIEWLRAMNQAIQPVLDARSQQAVPSVCTPAVDIEVLSVRRLGHPNGSSEKVSGTIQGL</sequence>
<evidence type="ECO:0000256" key="1">
    <source>
        <dbReference type="ARBA" id="ARBA00010884"/>
    </source>
</evidence>
<keyword evidence="3" id="KW-1185">Reference proteome</keyword>
<comment type="similarity">
    <text evidence="1">Belongs to the AB hydrolase superfamily. AB hydrolase 4 family.</text>
</comment>
<evidence type="ECO:0000313" key="3">
    <source>
        <dbReference type="Proteomes" id="UP000037035"/>
    </source>
</evidence>
<reference evidence="2 3" key="1">
    <citation type="submission" date="2015-08" db="EMBL/GenBank/DDBJ databases">
        <title>Next Generation Sequencing and Analysis of the Genome of Puccinia sorghi L Schw, the Causal Agent of Maize Common Rust.</title>
        <authorList>
            <person name="Rochi L."/>
            <person name="Burguener G."/>
            <person name="Darino M."/>
            <person name="Turjanski A."/>
            <person name="Kreff E."/>
            <person name="Dieguez M.J."/>
            <person name="Sacco F."/>
        </authorList>
    </citation>
    <scope>NUCLEOTIDE SEQUENCE [LARGE SCALE GENOMIC DNA]</scope>
    <source>
        <strain evidence="2 3">RO10H11247</strain>
    </source>
</reference>
<organism evidence="2 3">
    <name type="scientific">Puccinia sorghi</name>
    <dbReference type="NCBI Taxonomy" id="27349"/>
    <lineage>
        <taxon>Eukaryota</taxon>
        <taxon>Fungi</taxon>
        <taxon>Dikarya</taxon>
        <taxon>Basidiomycota</taxon>
        <taxon>Pucciniomycotina</taxon>
        <taxon>Pucciniomycetes</taxon>
        <taxon>Pucciniales</taxon>
        <taxon>Pucciniaceae</taxon>
        <taxon>Puccinia</taxon>
    </lineage>
</organism>
<dbReference type="InterPro" id="IPR029058">
    <property type="entry name" value="AB_hydrolase_fold"/>
</dbReference>
<dbReference type="OrthoDB" id="5954035at2759"/>
<dbReference type="PANTHER" id="PTHR10794:SF63">
    <property type="entry name" value="ALPHA_BETA HYDROLASE 1, ISOFORM A"/>
    <property type="match status" value="1"/>
</dbReference>
<name>A0A0L6USC9_9BASI</name>
<dbReference type="GO" id="GO:0051792">
    <property type="term" value="P:medium-chain fatty acid biosynthetic process"/>
    <property type="evidence" value="ECO:0007669"/>
    <property type="project" value="TreeGrafter"/>
</dbReference>
<comment type="caution">
    <text evidence="2">The sequence shown here is derived from an EMBL/GenBank/DDBJ whole genome shotgun (WGS) entry which is preliminary data.</text>
</comment>
<dbReference type="AlphaFoldDB" id="A0A0L6USC9"/>
<dbReference type="VEuPathDB" id="FungiDB:VP01_3953g2"/>
<dbReference type="STRING" id="27349.A0A0L6USC9"/>
<dbReference type="GO" id="GO:0047372">
    <property type="term" value="F:monoacylglycerol lipase activity"/>
    <property type="evidence" value="ECO:0007669"/>
    <property type="project" value="TreeGrafter"/>
</dbReference>
<evidence type="ECO:0000313" key="2">
    <source>
        <dbReference type="EMBL" id="KNZ51441.1"/>
    </source>
</evidence>
<proteinExistence type="inferred from homology"/>
<dbReference type="PANTHER" id="PTHR10794">
    <property type="entry name" value="ABHYDROLASE DOMAIN-CONTAINING PROTEIN"/>
    <property type="match status" value="1"/>
</dbReference>
<dbReference type="GO" id="GO:0008126">
    <property type="term" value="F:acetylesterase activity"/>
    <property type="evidence" value="ECO:0007669"/>
    <property type="project" value="TreeGrafter"/>
</dbReference>